<reference evidence="2 3" key="1">
    <citation type="journal article" date="2011" name="Front. Microbiol.">
        <title>Genomic signatures of strain selection and enhancement in Bacillus atrophaeus var. globigii, a historical biowarfare simulant.</title>
        <authorList>
            <person name="Gibbons H.S."/>
            <person name="Broomall S.M."/>
            <person name="McNew L.A."/>
            <person name="Daligault H."/>
            <person name="Chapman C."/>
            <person name="Bruce D."/>
            <person name="Karavis M."/>
            <person name="Krepps M."/>
            <person name="McGregor P.A."/>
            <person name="Hong C."/>
            <person name="Park K.H."/>
            <person name="Akmal A."/>
            <person name="Feldman A."/>
            <person name="Lin J.S."/>
            <person name="Chang W.E."/>
            <person name="Higgs B.W."/>
            <person name="Demirev P."/>
            <person name="Lindquist J."/>
            <person name="Liem A."/>
            <person name="Fochler E."/>
            <person name="Read T.D."/>
            <person name="Tapia R."/>
            <person name="Johnson S."/>
            <person name="Bishop-Lilly K.A."/>
            <person name="Detter C."/>
            <person name="Han C."/>
            <person name="Sozhamannan S."/>
            <person name="Rosenzweig C.N."/>
            <person name="Skowronski E.W."/>
        </authorList>
    </citation>
    <scope>NUCLEOTIDE SEQUENCE [LARGE SCALE GENOMIC DNA]</scope>
    <source>
        <strain evidence="2 3">CC-PW-9</strain>
    </source>
</reference>
<feature type="transmembrane region" description="Helical" evidence="1">
    <location>
        <begin position="6"/>
        <end position="24"/>
    </location>
</feature>
<evidence type="ECO:0000256" key="1">
    <source>
        <dbReference type="SAM" id="Phobius"/>
    </source>
</evidence>
<keyword evidence="1" id="KW-1133">Transmembrane helix</keyword>
<proteinExistence type="predicted"/>
<evidence type="ECO:0000313" key="3">
    <source>
        <dbReference type="Proteomes" id="UP000287996"/>
    </source>
</evidence>
<gene>
    <name evidence="2" type="ORF">CWI84_10015</name>
</gene>
<dbReference type="EMBL" id="PIQH01000009">
    <property type="protein sequence ID" value="RUO78881.1"/>
    <property type="molecule type" value="Genomic_DNA"/>
</dbReference>
<protein>
    <recommendedName>
        <fullName evidence="4">DNA repair protein</fullName>
    </recommendedName>
</protein>
<comment type="caution">
    <text evidence="2">The sequence shown here is derived from an EMBL/GenBank/DDBJ whole genome shotgun (WGS) entry which is preliminary data.</text>
</comment>
<dbReference type="OrthoDB" id="5899712at2"/>
<keyword evidence="1" id="KW-0472">Membrane</keyword>
<accession>A0A432ZLM0</accession>
<dbReference type="Proteomes" id="UP000287996">
    <property type="component" value="Unassembled WGS sequence"/>
</dbReference>
<name>A0A432ZLM0_9GAMM</name>
<evidence type="ECO:0000313" key="2">
    <source>
        <dbReference type="EMBL" id="RUO78881.1"/>
    </source>
</evidence>
<evidence type="ECO:0008006" key="4">
    <source>
        <dbReference type="Google" id="ProtNLM"/>
    </source>
</evidence>
<organism evidence="2 3">
    <name type="scientific">Idiomarina tyrosinivorans</name>
    <dbReference type="NCBI Taxonomy" id="1445662"/>
    <lineage>
        <taxon>Bacteria</taxon>
        <taxon>Pseudomonadati</taxon>
        <taxon>Pseudomonadota</taxon>
        <taxon>Gammaproteobacteria</taxon>
        <taxon>Alteromonadales</taxon>
        <taxon>Idiomarinaceae</taxon>
        <taxon>Idiomarina</taxon>
    </lineage>
</organism>
<keyword evidence="1" id="KW-0812">Transmembrane</keyword>
<keyword evidence="3" id="KW-1185">Reference proteome</keyword>
<dbReference type="AlphaFoldDB" id="A0A432ZLM0"/>
<dbReference type="RefSeq" id="WP_126842451.1">
    <property type="nucleotide sequence ID" value="NZ_PIQH01000009.1"/>
</dbReference>
<sequence>MIYTTVIILIVVLVVLAIIVNAVQQRKQRQDIERRQRLYRFRNMLEHCEDLISVASQLPIGKALITVLHRRAREALSGMYSVNPSEDLKKRIQEYDERLNAMKDDDGLMTESFELPENDKQIIAMINAVKRLRSTLRNEHSRGRVDSQVFINEDHRLVKLQVKITVESLIRRGKSAYHSQMLGSSRQYYEKALKTIENQDYSDDYLNGRKATIENELEQITSELRDVNARDAASRKRDELEELFQPKKKW</sequence>